<keyword evidence="4" id="KW-0547">Nucleotide-binding</keyword>
<comment type="similarity">
    <text evidence="1">Belongs to the protein kinase superfamily. STE Ser/Thr protein kinase family. STE20 subfamily.</text>
</comment>
<dbReference type="PROSITE" id="PS50011">
    <property type="entry name" value="PROTEIN_KINASE_DOM"/>
    <property type="match status" value="1"/>
</dbReference>
<evidence type="ECO:0000256" key="2">
    <source>
        <dbReference type="ARBA" id="ARBA00022527"/>
    </source>
</evidence>
<dbReference type="Gene3D" id="1.10.510.10">
    <property type="entry name" value="Transferase(Phosphotransferase) domain 1"/>
    <property type="match status" value="1"/>
</dbReference>
<evidence type="ECO:0000313" key="9">
    <source>
        <dbReference type="EMBL" id="EMD43566.1"/>
    </source>
</evidence>
<dbReference type="EMBL" id="KB445251">
    <property type="protein sequence ID" value="EMD43566.1"/>
    <property type="molecule type" value="Genomic_DNA"/>
</dbReference>
<keyword evidence="5 9" id="KW-0418">Kinase</keyword>
<dbReference type="CDD" id="cd06614">
    <property type="entry name" value="STKc_PAK"/>
    <property type="match status" value="1"/>
</dbReference>
<dbReference type="PANTHER" id="PTHR45832:SF22">
    <property type="entry name" value="SERINE_THREONINE-PROTEIN KINASE SAMKA-RELATED"/>
    <property type="match status" value="1"/>
</dbReference>
<dbReference type="PRINTS" id="PR00109">
    <property type="entry name" value="TYRKINASE"/>
</dbReference>
<dbReference type="SMART" id="SM00220">
    <property type="entry name" value="S_TKc"/>
    <property type="match status" value="1"/>
</dbReference>
<evidence type="ECO:0000256" key="4">
    <source>
        <dbReference type="ARBA" id="ARBA00022741"/>
    </source>
</evidence>
<accession>M2RX33</accession>
<keyword evidence="2" id="KW-0723">Serine/threonine-protein kinase</keyword>
<dbReference type="Proteomes" id="UP000011755">
    <property type="component" value="Unassembled WGS sequence"/>
</dbReference>
<dbReference type="FunFam" id="3.30.200.20:FF:000040">
    <property type="entry name" value="Dual specificity mitogen-activated protein kinase kinase"/>
    <property type="match status" value="1"/>
</dbReference>
<dbReference type="FunFam" id="1.10.510.10:FF:000905">
    <property type="entry name" value="Non-specific serine/threonine protein kinase"/>
    <property type="match status" value="1"/>
</dbReference>
<protein>
    <submittedName>
        <fullName evidence="9">Protein kinase, putative</fullName>
    </submittedName>
</protein>
<dbReference type="InterPro" id="IPR051931">
    <property type="entry name" value="PAK3-like"/>
</dbReference>
<dbReference type="Gene3D" id="3.30.200.20">
    <property type="entry name" value="Phosphorylase Kinase, domain 1"/>
    <property type="match status" value="1"/>
</dbReference>
<dbReference type="PANTHER" id="PTHR45832">
    <property type="entry name" value="SERINE/THREONINE-PROTEIN KINASE SAMKA-RELATED-RELATED"/>
    <property type="match status" value="1"/>
</dbReference>
<evidence type="ECO:0000256" key="7">
    <source>
        <dbReference type="SAM" id="MobiDB-lite"/>
    </source>
</evidence>
<dbReference type="Pfam" id="PF00069">
    <property type="entry name" value="Pkinase"/>
    <property type="match status" value="1"/>
</dbReference>
<dbReference type="AlphaFoldDB" id="M2RX33"/>
<name>M2RX33_ENTHI</name>
<evidence type="ECO:0000256" key="3">
    <source>
        <dbReference type="ARBA" id="ARBA00022679"/>
    </source>
</evidence>
<evidence type="ECO:0000259" key="8">
    <source>
        <dbReference type="PROSITE" id="PS50011"/>
    </source>
</evidence>
<proteinExistence type="inferred from homology"/>
<dbReference type="InterPro" id="IPR001245">
    <property type="entry name" value="Ser-Thr/Tyr_kinase_cat_dom"/>
</dbReference>
<evidence type="ECO:0000256" key="6">
    <source>
        <dbReference type="ARBA" id="ARBA00022840"/>
    </source>
</evidence>
<dbReference type="OrthoDB" id="2914378at2759"/>
<dbReference type="InterPro" id="IPR000719">
    <property type="entry name" value="Prot_kinase_dom"/>
</dbReference>
<reference evidence="9 10" key="1">
    <citation type="submission" date="2013-02" db="EMBL/GenBank/DDBJ databases">
        <authorList>
            <person name="Hannick L."/>
            <person name="Zafar N."/>
            <person name="Lorenzi H."/>
            <person name="Ali I.A."/>
            <person name="Petri W.P."/>
            <person name="Caler E."/>
        </authorList>
    </citation>
    <scope>NUCLEOTIDE SEQUENCE [LARGE SCALE GENOMIC DNA]</scope>
    <source>
        <strain evidence="9 10">KU27</strain>
    </source>
</reference>
<sequence length="433" mass="49102">MVDNPKDDLAIEMIPLPGAGKKKKKGIFSKLFGKKKEETTVLTVQQGTHMTYDEKAGITGYPPQWEAFIKGSGLIKEEIEEIKTDKEQNAAFEDVLKFHLKTEPQILNQILPSKTSEQNVEEEDDTAEMPDIQDPEEVLPEKESDLTLEDLAEEGLPEDFYENFSKIGEGAAGEVFVAQNKQTGKDMALKKCIITSKNEKSLINEIEIMKNCKHPNIVSFFGSYLEEGYVWVVMEFMDSGCLTEVLTEYENGFKMTEPQMAYVLREVMKGLLYLHQRHKIHRDIKSDNILISSDGSVKIGDFGYAAQLTSQRDKRNSIVGTPYWMAPEVIRNKLYDAKADIWSIGIMIMEMTEGDPPYMELPPLRALFLITTKGIPPLKERDSWSPDLVKLVESCLMKDPNQRPTSEQILESPFIATACKKEEFARVVAETHK</sequence>
<feature type="domain" description="Protein kinase" evidence="8">
    <location>
        <begin position="161"/>
        <end position="415"/>
    </location>
</feature>
<dbReference type="SUPFAM" id="SSF56112">
    <property type="entry name" value="Protein kinase-like (PK-like)"/>
    <property type="match status" value="1"/>
</dbReference>
<feature type="compositionally biased region" description="Acidic residues" evidence="7">
    <location>
        <begin position="119"/>
        <end position="133"/>
    </location>
</feature>
<evidence type="ECO:0000256" key="1">
    <source>
        <dbReference type="ARBA" id="ARBA00008874"/>
    </source>
</evidence>
<dbReference type="VEuPathDB" id="AmoebaDB:EHI5A_118020"/>
<keyword evidence="6" id="KW-0067">ATP-binding</keyword>
<dbReference type="GO" id="GO:0005524">
    <property type="term" value="F:ATP binding"/>
    <property type="evidence" value="ECO:0007669"/>
    <property type="project" value="UniProtKB-KW"/>
</dbReference>
<evidence type="ECO:0000256" key="5">
    <source>
        <dbReference type="ARBA" id="ARBA00022777"/>
    </source>
</evidence>
<dbReference type="InterPro" id="IPR011009">
    <property type="entry name" value="Kinase-like_dom_sf"/>
</dbReference>
<feature type="region of interest" description="Disordered" evidence="7">
    <location>
        <begin position="112"/>
        <end position="133"/>
    </location>
</feature>
<evidence type="ECO:0000313" key="10">
    <source>
        <dbReference type="Proteomes" id="UP000011755"/>
    </source>
</evidence>
<keyword evidence="3" id="KW-0808">Transferase</keyword>
<dbReference type="GO" id="GO:0004674">
    <property type="term" value="F:protein serine/threonine kinase activity"/>
    <property type="evidence" value="ECO:0007669"/>
    <property type="project" value="UniProtKB-KW"/>
</dbReference>
<organism evidence="9 10">
    <name type="scientific">Entamoeba histolytica KU27</name>
    <dbReference type="NCBI Taxonomy" id="885311"/>
    <lineage>
        <taxon>Eukaryota</taxon>
        <taxon>Amoebozoa</taxon>
        <taxon>Evosea</taxon>
        <taxon>Archamoebae</taxon>
        <taxon>Mastigamoebida</taxon>
        <taxon>Entamoebidae</taxon>
        <taxon>Entamoeba</taxon>
    </lineage>
</organism>
<gene>
    <name evidence="9" type="ORF">EHI5A_118020</name>
</gene>